<dbReference type="RefSeq" id="WP_346337171.1">
    <property type="nucleotide sequence ID" value="NZ_JBBYXI010000003.1"/>
</dbReference>
<proteinExistence type="predicted"/>
<keyword evidence="2" id="KW-1185">Reference proteome</keyword>
<accession>A0ABV0BMT6</accession>
<gene>
    <name evidence="1" type="ORF">WJT86_08685</name>
</gene>
<organism evidence="1 2">
    <name type="scientific">Hohaiivirga grylli</name>
    <dbReference type="NCBI Taxonomy" id="3133970"/>
    <lineage>
        <taxon>Bacteria</taxon>
        <taxon>Pseudomonadati</taxon>
        <taxon>Pseudomonadota</taxon>
        <taxon>Alphaproteobacteria</taxon>
        <taxon>Hyphomicrobiales</taxon>
        <taxon>Methylobacteriaceae</taxon>
        <taxon>Hohaiivirga</taxon>
    </lineage>
</organism>
<dbReference type="Proteomes" id="UP001418637">
    <property type="component" value="Unassembled WGS sequence"/>
</dbReference>
<reference evidence="1 2" key="1">
    <citation type="submission" date="2024-04" db="EMBL/GenBank/DDBJ databases">
        <title>A novel species isolated from cricket.</title>
        <authorList>
            <person name="Wang H.-C."/>
        </authorList>
    </citation>
    <scope>NUCLEOTIDE SEQUENCE [LARGE SCALE GENOMIC DNA]</scope>
    <source>
        <strain evidence="1 2">WL0021</strain>
    </source>
</reference>
<evidence type="ECO:0000313" key="1">
    <source>
        <dbReference type="EMBL" id="MEN3931132.1"/>
    </source>
</evidence>
<name>A0ABV0BMT6_9HYPH</name>
<evidence type="ECO:0000313" key="2">
    <source>
        <dbReference type="Proteomes" id="UP001418637"/>
    </source>
</evidence>
<dbReference type="EMBL" id="JBBYXI010000003">
    <property type="protein sequence ID" value="MEN3931132.1"/>
    <property type="molecule type" value="Genomic_DNA"/>
</dbReference>
<evidence type="ECO:0008006" key="3">
    <source>
        <dbReference type="Google" id="ProtNLM"/>
    </source>
</evidence>
<sequence length="94" mass="10211">MAALSSIFGRFRAAKPDRETIQKIKQWAMLHPKCTPETSLAVNEIDCNDPACPGVETIILIMAKGKKTQACKIPKAMIDVQAEDVASALAEVEI</sequence>
<comment type="caution">
    <text evidence="1">The sequence shown here is derived from an EMBL/GenBank/DDBJ whole genome shotgun (WGS) entry which is preliminary data.</text>
</comment>
<protein>
    <recommendedName>
        <fullName evidence="3">Nitrate reductase</fullName>
    </recommendedName>
</protein>